<evidence type="ECO:0000256" key="1">
    <source>
        <dbReference type="SAM" id="MobiDB-lite"/>
    </source>
</evidence>
<organism evidence="2 3">
    <name type="scientific">Hevea brasiliensis</name>
    <name type="common">Para rubber tree</name>
    <name type="synonym">Siphonia brasiliensis</name>
    <dbReference type="NCBI Taxonomy" id="3981"/>
    <lineage>
        <taxon>Eukaryota</taxon>
        <taxon>Viridiplantae</taxon>
        <taxon>Streptophyta</taxon>
        <taxon>Embryophyta</taxon>
        <taxon>Tracheophyta</taxon>
        <taxon>Spermatophyta</taxon>
        <taxon>Magnoliopsida</taxon>
        <taxon>eudicotyledons</taxon>
        <taxon>Gunneridae</taxon>
        <taxon>Pentapetalae</taxon>
        <taxon>rosids</taxon>
        <taxon>fabids</taxon>
        <taxon>Malpighiales</taxon>
        <taxon>Euphorbiaceae</taxon>
        <taxon>Crotonoideae</taxon>
        <taxon>Micrandreae</taxon>
        <taxon>Hevea</taxon>
    </lineage>
</organism>
<dbReference type="Proteomes" id="UP000467840">
    <property type="component" value="Chromosome 7"/>
</dbReference>
<feature type="compositionally biased region" description="Low complexity" evidence="1">
    <location>
        <begin position="1455"/>
        <end position="1468"/>
    </location>
</feature>
<feature type="compositionally biased region" description="Polar residues" evidence="1">
    <location>
        <begin position="1021"/>
        <end position="1039"/>
    </location>
</feature>
<accession>A0A6A6L524</accession>
<evidence type="ECO:0000313" key="3">
    <source>
        <dbReference type="Proteomes" id="UP000467840"/>
    </source>
</evidence>
<protein>
    <submittedName>
        <fullName evidence="2">Uncharacterized protein</fullName>
    </submittedName>
</protein>
<feature type="compositionally biased region" description="Polar residues" evidence="1">
    <location>
        <begin position="1509"/>
        <end position="1525"/>
    </location>
</feature>
<feature type="region of interest" description="Disordered" evidence="1">
    <location>
        <begin position="447"/>
        <end position="479"/>
    </location>
</feature>
<dbReference type="PANTHER" id="PTHR31780:SF10">
    <property type="entry name" value="LD36051P"/>
    <property type="match status" value="1"/>
</dbReference>
<reference evidence="2 3" key="1">
    <citation type="journal article" date="2020" name="Mol. Plant">
        <title>The Chromosome-Based Rubber Tree Genome Provides New Insights into Spurge Genome Evolution and Rubber Biosynthesis.</title>
        <authorList>
            <person name="Liu J."/>
            <person name="Shi C."/>
            <person name="Shi C.C."/>
            <person name="Li W."/>
            <person name="Zhang Q.J."/>
            <person name="Zhang Y."/>
            <person name="Li K."/>
            <person name="Lu H.F."/>
            <person name="Shi C."/>
            <person name="Zhu S.T."/>
            <person name="Xiao Z.Y."/>
            <person name="Nan H."/>
            <person name="Yue Y."/>
            <person name="Zhu X.G."/>
            <person name="Wu Y."/>
            <person name="Hong X.N."/>
            <person name="Fan G.Y."/>
            <person name="Tong Y."/>
            <person name="Zhang D."/>
            <person name="Mao C.L."/>
            <person name="Liu Y.L."/>
            <person name="Hao S.J."/>
            <person name="Liu W.Q."/>
            <person name="Lv M.Q."/>
            <person name="Zhang H.B."/>
            <person name="Liu Y."/>
            <person name="Hu-Tang G.R."/>
            <person name="Wang J.P."/>
            <person name="Wang J.H."/>
            <person name="Sun Y.H."/>
            <person name="Ni S.B."/>
            <person name="Chen W.B."/>
            <person name="Zhang X.C."/>
            <person name="Jiao Y.N."/>
            <person name="Eichler E.E."/>
            <person name="Li G.H."/>
            <person name="Liu X."/>
            <person name="Gao L.Z."/>
        </authorList>
    </citation>
    <scope>NUCLEOTIDE SEQUENCE [LARGE SCALE GENOMIC DNA]</scope>
    <source>
        <strain evidence="3">cv. GT1</strain>
        <tissue evidence="2">Leaf</tissue>
    </source>
</reference>
<feature type="region of interest" description="Disordered" evidence="1">
    <location>
        <begin position="1018"/>
        <end position="1039"/>
    </location>
</feature>
<feature type="region of interest" description="Disordered" evidence="1">
    <location>
        <begin position="1451"/>
        <end position="1584"/>
    </location>
</feature>
<feature type="compositionally biased region" description="Basic and acidic residues" evidence="1">
    <location>
        <begin position="50"/>
        <end position="60"/>
    </location>
</feature>
<dbReference type="PANTHER" id="PTHR31780">
    <property type="entry name" value="STRESS RESPONSE PROTEIN NST1-RELATED"/>
    <property type="match status" value="1"/>
</dbReference>
<feature type="compositionally biased region" description="Basic and acidic residues" evidence="1">
    <location>
        <begin position="730"/>
        <end position="743"/>
    </location>
</feature>
<dbReference type="InterPro" id="IPR051195">
    <property type="entry name" value="Fungal_stress_NST1"/>
</dbReference>
<sequence length="1584" mass="171145">MNRPFEVASRAHFPRDGASAFLDRGKAVNSWKRDVFENGNSSTFPLQDQENAHRSPRRDTSIGGRAFPRKEIYGGPGFIPLRTYHKGGIPDAHMDDFSQIKGQRWNISGEADHYGRNAEVESEFHDNFTERFGDAGWGHGRSRGNLYPPYNERIYQNPEADGLYSFGRSRYSMRQPRVLPPPSMNSMLRIPYRNENDHPGPSTFPEGEMRYNHGARNESSMQTRYDSSHQENVRRTERIDAEQDHTDNEVHKLDRDKARCSEGKDVALLEQVNESATLPIEAEKENMMSGSSVVSTGDDEEWTIQNGQQLQEQEEYDEDGDGYDEEDEIHDGEDENINLAQDFDGVHVEEKGSTEMMDNLVLGFNEGVEVGMPNDEFEKTSKNEEIKFVIQQIYGEEQGSFDGLNSDGQTHQPVDGSQVNMDNSSRIFQETEKAMQDLVIQPKNALQTSSELMDHVDSSTSSGLSTQPEVPSSGQTVMSGGASVLGQPEVPVKLQFGLFSGPSLIPSPVPAIQIGSIQMPLHLRAPVGPSLTHVHPSQPPLFQFGQLSPVFQLIFLDHQKVGGPLPIQPGQETSAHILMKSDLLSVSMDNQQAILPRNLDVSHVLASKEGKSLSPRESAGNTVKMQQGSQINDSSSRSESGFQVEDAFLKDLKALSTKELEGQPQTVSTSLHSVSKEKDIGASKVRGLASGGRGKKYVFAVKNSGSKTLLQASENSCQESSGFQRRRRQRTEFRVRESADKRQSVGLISSMPYGIDGKSNNGGRGTAAKSISRRVVVPNRQPKQTFESEGLNSRSVGSREVDSGSKAEKGAGKESLRKNQSISHAGEGVDAPLQSGIVRVFEQPGIEAPSDDDDFIEVRSKRQMLNDRREQREKEIKAKSRVSKMPRKLRSTSQSIASVTSNKISVSVDAESNNIRSDLVGTDGHGLANVEVSAGFNAPLVSQPLPPIGTPALKTDAQADTRSQTINSPPVVSGSGKNLATGLMFESKNKIVDNAQTSLALGVMALTQKQLNEALKPAQFDSHSSVGDTSKSVGESSLPPSSILTKDKTFSSAASPINSLLAGEKIQFGPCRSDIQISHDLSAAENDCSLFFEKEKHSKESCAHLVDCEAEAEAEAAASAIAVAAISSDEIVVNGLGAGPVSASDSKNFGGADIDGIPAGVSGDQQLANQSRAEESLSVALPADLSVDTPPISLWPPLPSPQNSSSQMLSHVPGGPASHFPFYEMNPMLGGLYLHLGRMTILHLPNHSPRRVLLVLSSALLEAFQVFKVLHTWLCTTILHQVGQFGQVGLSFMGTTYIPSGKQPDWKHNPASSPMGVGEGDMNSLNMVSAQRNLTNMPTPIQHLAPGSPLLPMASPLAMFDVSPFQSSPDMSVQARWSHVPASPLQSVSVSVPLQQQAEAALSSQFNHGPTVDQPLVNRFPESQTTAPSDDNQNFPTATDASVTQLPDELGLVDSSSSTGAGTSTQSTVAKSSSASNIPDAGKTHAVQNGSGSSSNQNTGSVFKRQPSHQRSTSAQHYGNSSGYNYQRGGGISQKNSSGAEWSHRRMGFQGRNQSLGAEKGFPSSKMKQIYVAKQTSSGAPMAS</sequence>
<feature type="compositionally biased region" description="Polar residues" evidence="1">
    <location>
        <begin position="1421"/>
        <end position="1439"/>
    </location>
</feature>
<gene>
    <name evidence="2" type="ORF">GH714_032174</name>
</gene>
<proteinExistence type="predicted"/>
<feature type="region of interest" description="Disordered" evidence="1">
    <location>
        <begin position="1401"/>
        <end position="1439"/>
    </location>
</feature>
<feature type="compositionally biased region" description="Polar residues" evidence="1">
    <location>
        <begin position="781"/>
        <end position="796"/>
    </location>
</feature>
<feature type="compositionally biased region" description="Polar residues" evidence="1">
    <location>
        <begin position="619"/>
        <end position="639"/>
    </location>
</feature>
<feature type="compositionally biased region" description="Basic and acidic residues" evidence="1">
    <location>
        <begin position="797"/>
        <end position="817"/>
    </location>
</feature>
<comment type="caution">
    <text evidence="2">The sequence shown here is derived from an EMBL/GenBank/DDBJ whole genome shotgun (WGS) entry which is preliminary data.</text>
</comment>
<name>A0A6A6L524_HEVBR</name>
<evidence type="ECO:0000313" key="2">
    <source>
        <dbReference type="EMBL" id="KAF2295216.1"/>
    </source>
</evidence>
<feature type="compositionally biased region" description="Low complexity" evidence="1">
    <location>
        <begin position="1488"/>
        <end position="1501"/>
    </location>
</feature>
<feature type="region of interest" description="Disordered" evidence="1">
    <location>
        <begin position="712"/>
        <end position="829"/>
    </location>
</feature>
<keyword evidence="3" id="KW-1185">Reference proteome</keyword>
<feature type="compositionally biased region" description="Polar residues" evidence="1">
    <location>
        <begin position="458"/>
        <end position="478"/>
    </location>
</feature>
<feature type="compositionally biased region" description="Polar residues" evidence="1">
    <location>
        <begin position="38"/>
        <end position="49"/>
    </location>
</feature>
<feature type="region of interest" description="Disordered" evidence="1">
    <location>
        <begin position="38"/>
        <end position="67"/>
    </location>
</feature>
<feature type="region of interest" description="Disordered" evidence="1">
    <location>
        <begin position="608"/>
        <end position="639"/>
    </location>
</feature>
<dbReference type="EMBL" id="JAAGAX010000013">
    <property type="protein sequence ID" value="KAF2295216.1"/>
    <property type="molecule type" value="Genomic_DNA"/>
</dbReference>
<feature type="compositionally biased region" description="Polar residues" evidence="1">
    <location>
        <begin position="1574"/>
        <end position="1584"/>
    </location>
</feature>